<evidence type="ECO:0000313" key="3">
    <source>
        <dbReference type="Proteomes" id="UP000236291"/>
    </source>
</evidence>
<organism evidence="2 3">
    <name type="scientific">Trifolium pratense</name>
    <name type="common">Red clover</name>
    <dbReference type="NCBI Taxonomy" id="57577"/>
    <lineage>
        <taxon>Eukaryota</taxon>
        <taxon>Viridiplantae</taxon>
        <taxon>Streptophyta</taxon>
        <taxon>Embryophyta</taxon>
        <taxon>Tracheophyta</taxon>
        <taxon>Spermatophyta</taxon>
        <taxon>Magnoliopsida</taxon>
        <taxon>eudicotyledons</taxon>
        <taxon>Gunneridae</taxon>
        <taxon>Pentapetalae</taxon>
        <taxon>rosids</taxon>
        <taxon>fabids</taxon>
        <taxon>Fabales</taxon>
        <taxon>Fabaceae</taxon>
        <taxon>Papilionoideae</taxon>
        <taxon>50 kb inversion clade</taxon>
        <taxon>NPAAA clade</taxon>
        <taxon>Hologalegina</taxon>
        <taxon>IRL clade</taxon>
        <taxon>Trifolieae</taxon>
        <taxon>Trifolium</taxon>
    </lineage>
</organism>
<comment type="caution">
    <text evidence="2">The sequence shown here is derived from an EMBL/GenBank/DDBJ whole genome shotgun (WGS) entry which is preliminary data.</text>
</comment>
<protein>
    <submittedName>
        <fullName evidence="2">Uncharacterized protein</fullName>
    </submittedName>
</protein>
<proteinExistence type="predicted"/>
<dbReference type="Proteomes" id="UP000236291">
    <property type="component" value="Unassembled WGS sequence"/>
</dbReference>
<gene>
    <name evidence="2" type="ORF">L195_g000900</name>
</gene>
<accession>A0A2K3NN63</accession>
<reference evidence="2 3" key="1">
    <citation type="journal article" date="2014" name="Am. J. Bot.">
        <title>Genome assembly and annotation for red clover (Trifolium pratense; Fabaceae).</title>
        <authorList>
            <person name="Istvanek J."/>
            <person name="Jaros M."/>
            <person name="Krenek A."/>
            <person name="Repkova J."/>
        </authorList>
    </citation>
    <scope>NUCLEOTIDE SEQUENCE [LARGE SCALE GENOMIC DNA]</scope>
    <source>
        <strain evidence="3">cv. Tatra</strain>
        <tissue evidence="2">Young leaves</tissue>
    </source>
</reference>
<name>A0A2K3NN63_TRIPR</name>
<keyword evidence="1" id="KW-0175">Coiled coil</keyword>
<feature type="coiled-coil region" evidence="1">
    <location>
        <begin position="136"/>
        <end position="191"/>
    </location>
</feature>
<evidence type="ECO:0000256" key="1">
    <source>
        <dbReference type="SAM" id="Coils"/>
    </source>
</evidence>
<sequence length="216" mass="24848">MSHSSGSSSTTDSEPINHRITALVNELAVIIDQDLDYVLLHPEIVDDFCRYVTNLQRQSSHLSVTHLCLLTSLKMLANLLTYDHPAIRFHADLLAETLDKCDFNNGYLIALKYELNDRHDKIKEYVEEQHAIDQAIASSEEQNSLLEEEKLELAKAIRLENEAIAALKKERHEARREKAAYLNKLKHLDDLSELMEMKMQTIREAWSNLQSVIPRL</sequence>
<dbReference type="EMBL" id="ASHM01000337">
    <property type="protein sequence ID" value="PNY04476.1"/>
    <property type="molecule type" value="Genomic_DNA"/>
</dbReference>
<reference evidence="2 3" key="2">
    <citation type="journal article" date="2017" name="Front. Plant Sci.">
        <title>Gene Classification and Mining of Molecular Markers Useful in Red Clover (Trifolium pratense) Breeding.</title>
        <authorList>
            <person name="Istvanek J."/>
            <person name="Dluhosova J."/>
            <person name="Dluhos P."/>
            <person name="Patkova L."/>
            <person name="Nedelnik J."/>
            <person name="Repkova J."/>
        </authorList>
    </citation>
    <scope>NUCLEOTIDE SEQUENCE [LARGE SCALE GENOMIC DNA]</scope>
    <source>
        <strain evidence="3">cv. Tatra</strain>
        <tissue evidence="2">Young leaves</tissue>
    </source>
</reference>
<evidence type="ECO:0000313" key="2">
    <source>
        <dbReference type="EMBL" id="PNY04476.1"/>
    </source>
</evidence>
<dbReference type="AlphaFoldDB" id="A0A2K3NN63"/>